<dbReference type="Pfam" id="PF07992">
    <property type="entry name" value="Pyr_redox_2"/>
    <property type="match status" value="1"/>
</dbReference>
<dbReference type="SUPFAM" id="SSF51905">
    <property type="entry name" value="FAD/NAD(P)-binding domain"/>
    <property type="match status" value="1"/>
</dbReference>
<organism evidence="17 18">
    <name type="scientific">Limisphaera ngatamarikiensis</name>
    <dbReference type="NCBI Taxonomy" id="1324935"/>
    <lineage>
        <taxon>Bacteria</taxon>
        <taxon>Pseudomonadati</taxon>
        <taxon>Verrucomicrobiota</taxon>
        <taxon>Verrucomicrobiia</taxon>
        <taxon>Limisphaerales</taxon>
        <taxon>Limisphaeraceae</taxon>
        <taxon>Limisphaera</taxon>
    </lineage>
</organism>
<dbReference type="InterPro" id="IPR036188">
    <property type="entry name" value="FAD/NAD-bd_sf"/>
</dbReference>
<evidence type="ECO:0000256" key="13">
    <source>
        <dbReference type="PIRSR" id="PIRSR000350-4"/>
    </source>
</evidence>
<dbReference type="FunFam" id="3.30.390.30:FF:000001">
    <property type="entry name" value="Dihydrolipoyl dehydrogenase"/>
    <property type="match status" value="1"/>
</dbReference>
<feature type="binding site" evidence="12">
    <location>
        <position position="204"/>
    </location>
    <ligand>
        <name>NAD(+)</name>
        <dbReference type="ChEBI" id="CHEBI:57540"/>
    </ligand>
</feature>
<dbReference type="GO" id="GO:0050660">
    <property type="term" value="F:flavin adenine dinucleotide binding"/>
    <property type="evidence" value="ECO:0007669"/>
    <property type="project" value="InterPro"/>
</dbReference>
<evidence type="ECO:0000256" key="5">
    <source>
        <dbReference type="ARBA" id="ARBA00022827"/>
    </source>
</evidence>
<reference evidence="17 18" key="1">
    <citation type="submission" date="2020-02" db="EMBL/GenBank/DDBJ databases">
        <title>Draft genome sequence of Limisphaera ngatamarikiensis NGM72.4T, a thermophilic Verrucomicrobia grouped in subdivision 3.</title>
        <authorList>
            <person name="Carere C.R."/>
            <person name="Steen J."/>
            <person name="Hugenholtz P."/>
            <person name="Stott M.B."/>
        </authorList>
    </citation>
    <scope>NUCLEOTIDE SEQUENCE [LARGE SCALE GENOMIC DNA]</scope>
    <source>
        <strain evidence="17 18">NGM72.4</strain>
    </source>
</reference>
<dbReference type="InterPro" id="IPR050151">
    <property type="entry name" value="Class-I_Pyr_Nuc-Dis_Oxidored"/>
</dbReference>
<evidence type="ECO:0000313" key="18">
    <source>
        <dbReference type="Proteomes" id="UP000477311"/>
    </source>
</evidence>
<feature type="domain" description="Pyridine nucleotide-disulphide oxidoreductase dimerisation" evidence="15">
    <location>
        <begin position="346"/>
        <end position="455"/>
    </location>
</feature>
<keyword evidence="6 14" id="KW-0560">Oxidoreductase</keyword>
<sequence>MQPIETELVVVGAGPGGYAAAFYAADLGKKVILVEKDKRLGGVCLNVGCIPSKALLQATHLITETRESAHRGITFGPPTVDLARLRAWKESILEKLAGGVAFLAQKRGVQVLRGRGYFEDSQTLRVETEEGQKFIRYQHAIVATGSLPAMPKVFDLGNPRVMTSTEALEVEEIPPRLLVVGGGYIGMELGTVYAALGSEVVLVEALDRVLAGADPDLSRPVVQRAQKAFKEIRLQARVLSMATAGKQIRVVIEYNGQKLEELYDRVLVAVGRVPNTEDLGLENTKVQFTDKGFIKVNEYMQTDDPHIYAIGDVVGGALLAHKAHKEARIAVEVINGEESRFENIVIPAVVFTDPELAWCGLTEAEAKERGIPHEVARFPWSASGRALSFDRTDGLTKLIVDPESDRVLGVGIVGHGAGELIAEATLALEMGATAEDIALTVHPHPTLSETLMEAAEAYYGYATHTLSRKRSL</sequence>
<evidence type="ECO:0000256" key="2">
    <source>
        <dbReference type="ARBA" id="ARBA00012608"/>
    </source>
</evidence>
<feature type="binding site" evidence="12">
    <location>
        <begin position="144"/>
        <end position="146"/>
    </location>
    <ligand>
        <name>FAD</name>
        <dbReference type="ChEBI" id="CHEBI:57692"/>
    </ligand>
</feature>
<accession>A0A6M1RJY3</accession>
<dbReference type="EMBL" id="JAAKYA010000079">
    <property type="protein sequence ID" value="NGO40046.1"/>
    <property type="molecule type" value="Genomic_DNA"/>
</dbReference>
<keyword evidence="4 14" id="KW-0285">Flavoprotein</keyword>
<evidence type="ECO:0000256" key="4">
    <source>
        <dbReference type="ARBA" id="ARBA00022630"/>
    </source>
</evidence>
<keyword evidence="18" id="KW-1185">Reference proteome</keyword>
<dbReference type="RefSeq" id="WP_165108363.1">
    <property type="nucleotide sequence ID" value="NZ_JAAKYA010000079.1"/>
</dbReference>
<evidence type="ECO:0000256" key="10">
    <source>
        <dbReference type="ARBA" id="ARBA00049187"/>
    </source>
</evidence>
<dbReference type="Pfam" id="PF02852">
    <property type="entry name" value="Pyr_redox_dim"/>
    <property type="match status" value="1"/>
</dbReference>
<feature type="binding site" evidence="12">
    <location>
        <position position="116"/>
    </location>
    <ligand>
        <name>FAD</name>
        <dbReference type="ChEBI" id="CHEBI:57692"/>
    </ligand>
</feature>
<evidence type="ECO:0000256" key="6">
    <source>
        <dbReference type="ARBA" id="ARBA00023002"/>
    </source>
</evidence>
<evidence type="ECO:0000256" key="3">
    <source>
        <dbReference type="ARBA" id="ARBA00016961"/>
    </source>
</evidence>
<dbReference type="Proteomes" id="UP000477311">
    <property type="component" value="Unassembled WGS sequence"/>
</dbReference>
<feature type="domain" description="FAD/NAD(P)-binding" evidence="16">
    <location>
        <begin position="7"/>
        <end position="327"/>
    </location>
</feature>
<comment type="miscellaneous">
    <text evidence="14">The active site is a redox-active disulfide bond.</text>
</comment>
<feature type="binding site" evidence="12">
    <location>
        <position position="312"/>
    </location>
    <ligand>
        <name>FAD</name>
        <dbReference type="ChEBI" id="CHEBI:57692"/>
    </ligand>
</feature>
<dbReference type="EC" id="1.8.1.4" evidence="2 14"/>
<keyword evidence="5 12" id="KW-0274">FAD</keyword>
<dbReference type="InterPro" id="IPR004099">
    <property type="entry name" value="Pyr_nucl-diS_OxRdtase_dimer"/>
</dbReference>
<dbReference type="InterPro" id="IPR006258">
    <property type="entry name" value="Lipoamide_DH"/>
</dbReference>
<dbReference type="SUPFAM" id="SSF55424">
    <property type="entry name" value="FAD/NAD-linked reductases, dimerisation (C-terminal) domain"/>
    <property type="match status" value="1"/>
</dbReference>
<evidence type="ECO:0000256" key="1">
    <source>
        <dbReference type="ARBA" id="ARBA00007532"/>
    </source>
</evidence>
<dbReference type="PANTHER" id="PTHR22912">
    <property type="entry name" value="DISULFIDE OXIDOREDUCTASE"/>
    <property type="match status" value="1"/>
</dbReference>
<dbReference type="InterPro" id="IPR001100">
    <property type="entry name" value="Pyr_nuc-diS_OxRdtase"/>
</dbReference>
<feature type="active site" description="Proton acceptor" evidence="11">
    <location>
        <position position="444"/>
    </location>
</feature>
<evidence type="ECO:0000256" key="12">
    <source>
        <dbReference type="PIRSR" id="PIRSR000350-3"/>
    </source>
</evidence>
<evidence type="ECO:0000256" key="11">
    <source>
        <dbReference type="PIRSR" id="PIRSR000350-2"/>
    </source>
</evidence>
<name>A0A6M1RJY3_9BACT</name>
<comment type="similarity">
    <text evidence="1 14">Belongs to the class-I pyridine nucleotide-disulfide oxidoreductase family.</text>
</comment>
<dbReference type="PRINTS" id="PR00411">
    <property type="entry name" value="PNDRDTASEI"/>
</dbReference>
<keyword evidence="8" id="KW-1015">Disulfide bond</keyword>
<evidence type="ECO:0000256" key="14">
    <source>
        <dbReference type="RuleBase" id="RU003692"/>
    </source>
</evidence>
<comment type="caution">
    <text evidence="17">The sequence shown here is derived from an EMBL/GenBank/DDBJ whole genome shotgun (WGS) entry which is preliminary data.</text>
</comment>
<dbReference type="PANTHER" id="PTHR22912:SF160">
    <property type="entry name" value="DIHYDROLIPOYL DEHYDROGENASE"/>
    <property type="match status" value="1"/>
</dbReference>
<evidence type="ECO:0000256" key="9">
    <source>
        <dbReference type="ARBA" id="ARBA00023284"/>
    </source>
</evidence>
<feature type="binding site" evidence="12">
    <location>
        <position position="271"/>
    </location>
    <ligand>
        <name>NAD(+)</name>
        <dbReference type="ChEBI" id="CHEBI:57540"/>
    </ligand>
</feature>
<dbReference type="PRINTS" id="PR00368">
    <property type="entry name" value="FADPNR"/>
</dbReference>
<comment type="cofactor">
    <cofactor evidence="12 14">
        <name>FAD</name>
        <dbReference type="ChEBI" id="CHEBI:57692"/>
    </cofactor>
    <text evidence="12 14">Binds 1 FAD per subunit.</text>
</comment>
<dbReference type="Gene3D" id="3.50.50.60">
    <property type="entry name" value="FAD/NAD(P)-binding domain"/>
    <property type="match status" value="2"/>
</dbReference>
<evidence type="ECO:0000256" key="8">
    <source>
        <dbReference type="ARBA" id="ARBA00023157"/>
    </source>
</evidence>
<proteinExistence type="inferred from homology"/>
<dbReference type="NCBIfam" id="TIGR01350">
    <property type="entry name" value="lipoamide_DH"/>
    <property type="match status" value="1"/>
</dbReference>
<dbReference type="GO" id="GO:0004148">
    <property type="term" value="F:dihydrolipoyl dehydrogenase (NADH) activity"/>
    <property type="evidence" value="ECO:0007669"/>
    <property type="project" value="UniProtKB-EC"/>
</dbReference>
<dbReference type="PROSITE" id="PS00076">
    <property type="entry name" value="PYRIDINE_REDOX_1"/>
    <property type="match status" value="1"/>
</dbReference>
<evidence type="ECO:0000313" key="17">
    <source>
        <dbReference type="EMBL" id="NGO40046.1"/>
    </source>
</evidence>
<comment type="catalytic activity">
    <reaction evidence="10 14">
        <text>N(6)-[(R)-dihydrolipoyl]-L-lysyl-[protein] + NAD(+) = N(6)-[(R)-lipoyl]-L-lysyl-[protein] + NADH + H(+)</text>
        <dbReference type="Rhea" id="RHEA:15045"/>
        <dbReference type="Rhea" id="RHEA-COMP:10474"/>
        <dbReference type="Rhea" id="RHEA-COMP:10475"/>
        <dbReference type="ChEBI" id="CHEBI:15378"/>
        <dbReference type="ChEBI" id="CHEBI:57540"/>
        <dbReference type="ChEBI" id="CHEBI:57945"/>
        <dbReference type="ChEBI" id="CHEBI:83099"/>
        <dbReference type="ChEBI" id="CHEBI:83100"/>
        <dbReference type="EC" id="1.8.1.4"/>
    </reaction>
</comment>
<keyword evidence="9 14" id="KW-0676">Redox-active center</keyword>
<evidence type="ECO:0000259" key="16">
    <source>
        <dbReference type="Pfam" id="PF07992"/>
    </source>
</evidence>
<protein>
    <recommendedName>
        <fullName evidence="3 14">Dihydrolipoyl dehydrogenase</fullName>
        <ecNumber evidence="2 14">1.8.1.4</ecNumber>
    </recommendedName>
</protein>
<dbReference type="PIRSF" id="PIRSF000350">
    <property type="entry name" value="Mercury_reductase_MerA"/>
    <property type="match status" value="1"/>
</dbReference>
<feature type="binding site" evidence="12">
    <location>
        <begin position="181"/>
        <end position="188"/>
    </location>
    <ligand>
        <name>NAD(+)</name>
        <dbReference type="ChEBI" id="CHEBI:57540"/>
    </ligand>
</feature>
<dbReference type="GO" id="GO:0006103">
    <property type="term" value="P:2-oxoglutarate metabolic process"/>
    <property type="evidence" value="ECO:0007669"/>
    <property type="project" value="TreeGrafter"/>
</dbReference>
<keyword evidence="7 12" id="KW-0520">NAD</keyword>
<keyword evidence="12" id="KW-0547">Nucleotide-binding</keyword>
<dbReference type="AlphaFoldDB" id="A0A6M1RJY3"/>
<dbReference type="InterPro" id="IPR023753">
    <property type="entry name" value="FAD/NAD-binding_dom"/>
</dbReference>
<evidence type="ECO:0000259" key="15">
    <source>
        <dbReference type="Pfam" id="PF02852"/>
    </source>
</evidence>
<dbReference type="Gene3D" id="3.30.390.30">
    <property type="match status" value="1"/>
</dbReference>
<feature type="binding site" evidence="12">
    <location>
        <position position="53"/>
    </location>
    <ligand>
        <name>FAD</name>
        <dbReference type="ChEBI" id="CHEBI:57692"/>
    </ligand>
</feature>
<dbReference type="InterPro" id="IPR012999">
    <property type="entry name" value="Pyr_OxRdtase_I_AS"/>
</dbReference>
<evidence type="ECO:0000256" key="7">
    <source>
        <dbReference type="ARBA" id="ARBA00023027"/>
    </source>
</evidence>
<gene>
    <name evidence="17" type="primary">lpdA</name>
    <name evidence="17" type="ORF">G4L39_11680</name>
</gene>
<feature type="disulfide bond" description="Redox-active" evidence="13">
    <location>
        <begin position="44"/>
        <end position="49"/>
    </location>
</feature>
<dbReference type="InterPro" id="IPR016156">
    <property type="entry name" value="FAD/NAD-linked_Rdtase_dimer_sf"/>
</dbReference>